<proteinExistence type="predicted"/>
<dbReference type="GeneID" id="3536191"/>
<dbReference type="PaxDb" id="353153-Q4CVT4"/>
<evidence type="ECO:0000313" key="3">
    <source>
        <dbReference type="Proteomes" id="UP000002296"/>
    </source>
</evidence>
<organism evidence="2 3">
    <name type="scientific">Trypanosoma cruzi (strain CL Brener)</name>
    <dbReference type="NCBI Taxonomy" id="353153"/>
    <lineage>
        <taxon>Eukaryota</taxon>
        <taxon>Discoba</taxon>
        <taxon>Euglenozoa</taxon>
        <taxon>Kinetoplastea</taxon>
        <taxon>Metakinetoplastina</taxon>
        <taxon>Trypanosomatida</taxon>
        <taxon>Trypanosomatidae</taxon>
        <taxon>Trypanosoma</taxon>
        <taxon>Schizotrypanum</taxon>
    </lineage>
</organism>
<protein>
    <submittedName>
        <fullName evidence="2">Uncharacterized protein</fullName>
    </submittedName>
</protein>
<dbReference type="AlphaFoldDB" id="Q4CVT4"/>
<dbReference type="InParanoid" id="Q4CVT4"/>
<evidence type="ECO:0000256" key="1">
    <source>
        <dbReference type="SAM" id="MobiDB-lite"/>
    </source>
</evidence>
<dbReference type="EMBL" id="AAHK01001708">
    <property type="protein sequence ID" value="EAN84387.1"/>
    <property type="molecule type" value="Genomic_DNA"/>
</dbReference>
<dbReference type="KEGG" id="tcr:507731.30"/>
<keyword evidence="3" id="KW-1185">Reference proteome</keyword>
<sequence>MLHSVRTNTSGAFTAAARCGAPRRSSGASVHLQPCDHRGQRCCTRRGGGIPVSFTQGKDNSGMFSSWQHACQLRDAVLRPRSLQYQRVVRVHVNGWNSSGRHAGRVAQSLRETRRRGRSSALPVPGLRKTQSPCRLRWRRGPLLPSLVVSDRPAAHGVDSGRTRWALQDKGDECCSQSELRVELPGKAAEDRHAHAGAGRWAHAEGGGRQEFSAGELQALAR</sequence>
<accession>Q4CVT4</accession>
<dbReference type="RefSeq" id="XP_806238.1">
    <property type="nucleotide sequence ID" value="XM_801145.1"/>
</dbReference>
<reference evidence="2 3" key="1">
    <citation type="journal article" date="2005" name="Science">
        <title>The genome sequence of Trypanosoma cruzi, etiologic agent of Chagas disease.</title>
        <authorList>
            <person name="El-Sayed N.M."/>
            <person name="Myler P.J."/>
            <person name="Bartholomeu D.C."/>
            <person name="Nilsson D."/>
            <person name="Aggarwal G."/>
            <person name="Tran A.N."/>
            <person name="Ghedin E."/>
            <person name="Worthey E.A."/>
            <person name="Delcher A.L."/>
            <person name="Blandin G."/>
            <person name="Westenberger S.J."/>
            <person name="Caler E."/>
            <person name="Cerqueira G.C."/>
            <person name="Branche C."/>
            <person name="Haas B."/>
            <person name="Anupama A."/>
            <person name="Arner E."/>
            <person name="Aslund L."/>
            <person name="Attipoe P."/>
            <person name="Bontempi E."/>
            <person name="Bringaud F."/>
            <person name="Burton P."/>
            <person name="Cadag E."/>
            <person name="Campbell D.A."/>
            <person name="Carrington M."/>
            <person name="Crabtree J."/>
            <person name="Darban H."/>
            <person name="da Silveira J.F."/>
            <person name="de Jong P."/>
            <person name="Edwards K."/>
            <person name="Englund P.T."/>
            <person name="Fazelina G."/>
            <person name="Feldblyum T."/>
            <person name="Ferella M."/>
            <person name="Frasch A.C."/>
            <person name="Gull K."/>
            <person name="Horn D."/>
            <person name="Hou L."/>
            <person name="Huang Y."/>
            <person name="Kindlund E."/>
            <person name="Klingbeil M."/>
            <person name="Kluge S."/>
            <person name="Koo H."/>
            <person name="Lacerda D."/>
            <person name="Levin M.J."/>
            <person name="Lorenzi H."/>
            <person name="Louie T."/>
            <person name="Machado C.R."/>
            <person name="McCulloch R."/>
            <person name="McKenna A."/>
            <person name="Mizuno Y."/>
            <person name="Mottram J.C."/>
            <person name="Nelson S."/>
            <person name="Ochaya S."/>
            <person name="Osoegawa K."/>
            <person name="Pai G."/>
            <person name="Parsons M."/>
            <person name="Pentony M."/>
            <person name="Pettersson U."/>
            <person name="Pop M."/>
            <person name="Ramirez J.L."/>
            <person name="Rinta J."/>
            <person name="Robertson L."/>
            <person name="Salzberg S.L."/>
            <person name="Sanchez D.O."/>
            <person name="Seyler A."/>
            <person name="Sharma R."/>
            <person name="Shetty J."/>
            <person name="Simpson A.J."/>
            <person name="Sisk E."/>
            <person name="Tammi M.T."/>
            <person name="Tarleton R."/>
            <person name="Teixeira S."/>
            <person name="Van Aken S."/>
            <person name="Vogt C."/>
            <person name="Ward P.N."/>
            <person name="Wickstead B."/>
            <person name="Wortman J."/>
            <person name="White O."/>
            <person name="Fraser C.M."/>
            <person name="Stuart K.D."/>
            <person name="Andersson B."/>
        </authorList>
    </citation>
    <scope>NUCLEOTIDE SEQUENCE [LARGE SCALE GENOMIC DNA]</scope>
    <source>
        <strain evidence="2 3">CL Brener</strain>
    </source>
</reference>
<evidence type="ECO:0000313" key="2">
    <source>
        <dbReference type="EMBL" id="EAN84387.1"/>
    </source>
</evidence>
<feature type="region of interest" description="Disordered" evidence="1">
    <location>
        <begin position="101"/>
        <end position="128"/>
    </location>
</feature>
<comment type="caution">
    <text evidence="2">The sequence shown here is derived from an EMBL/GenBank/DDBJ whole genome shotgun (WGS) entry which is preliminary data.</text>
</comment>
<gene>
    <name evidence="2" type="ORF">Tc00.1047053507731.30</name>
</gene>
<dbReference type="Proteomes" id="UP000002296">
    <property type="component" value="Unassembled WGS sequence"/>
</dbReference>
<feature type="region of interest" description="Disordered" evidence="1">
    <location>
        <begin position="186"/>
        <end position="222"/>
    </location>
</feature>
<name>Q4CVT4_TRYCC</name>
<dbReference type="VEuPathDB" id="TriTrypDB:TcCLB.507731.30"/>